<dbReference type="OrthoDB" id="420195at2759"/>
<keyword evidence="4" id="KW-1185">Reference proteome</keyword>
<name>A3LX54_PICST</name>
<dbReference type="GeneID" id="4840093"/>
<dbReference type="InterPro" id="IPR039634">
    <property type="entry name" value="Bul1-like"/>
</dbReference>
<gene>
    <name evidence="3" type="primary">BUL2</name>
    <name evidence="3" type="ORF">PICST_61563</name>
</gene>
<dbReference type="AlphaFoldDB" id="A3LX54"/>
<evidence type="ECO:0000259" key="2">
    <source>
        <dbReference type="Pfam" id="PF04426"/>
    </source>
</evidence>
<organism evidence="3 4">
    <name type="scientific">Scheffersomyces stipitis (strain ATCC 58785 / CBS 6054 / NBRC 10063 / NRRL Y-11545)</name>
    <name type="common">Yeast</name>
    <name type="synonym">Pichia stipitis</name>
    <dbReference type="NCBI Taxonomy" id="322104"/>
    <lineage>
        <taxon>Eukaryota</taxon>
        <taxon>Fungi</taxon>
        <taxon>Dikarya</taxon>
        <taxon>Ascomycota</taxon>
        <taxon>Saccharomycotina</taxon>
        <taxon>Pichiomycetes</taxon>
        <taxon>Debaryomycetaceae</taxon>
        <taxon>Scheffersomyces</taxon>
    </lineage>
</organism>
<dbReference type="EMBL" id="CP000500">
    <property type="protein sequence ID" value="ABN67740.2"/>
    <property type="molecule type" value="Genomic_DNA"/>
</dbReference>
<dbReference type="OMA" id="GDPHDWC"/>
<dbReference type="InterPro" id="IPR022794">
    <property type="entry name" value="Bul1_C"/>
</dbReference>
<dbReference type="PANTHER" id="PTHR31904:SF1">
    <property type="entry name" value="BYPASS OF STOP CODON PROTEIN 5-RELATED"/>
    <property type="match status" value="1"/>
</dbReference>
<evidence type="ECO:0000313" key="4">
    <source>
        <dbReference type="Proteomes" id="UP000002258"/>
    </source>
</evidence>
<accession>A3LX54</accession>
<protein>
    <submittedName>
        <fullName evidence="3">BUL1-like protein</fullName>
    </submittedName>
</protein>
<feature type="domain" description="Bul1 N-terminal" evidence="1">
    <location>
        <begin position="18"/>
        <end position="418"/>
    </location>
</feature>
<dbReference type="Pfam" id="PF04425">
    <property type="entry name" value="Bul1_N"/>
    <property type="match status" value="1"/>
</dbReference>
<dbReference type="InParanoid" id="A3LX54"/>
<dbReference type="PANTHER" id="PTHR31904">
    <property type="entry name" value="BYPASS OF STOP CODON PROTEIN 5-RELATED"/>
    <property type="match status" value="1"/>
</dbReference>
<sequence length="741" mass="83963">MNLQSQFSGISISPIVSAGEEDELINNILPSYHMYQSTISKNLTPTDENFRVDPPIYEVSPVTTSNTLNSSSLFGFQTPMNESVNNSVEAFPLSITESSTFNEESAQVWENTILANAHKLPNLTKTNNAVSSNLEVKITVTEKVCQVGMKPTVIDPSNKEFRQGDYIHGYVTIVNKSDKPISFDMVYIVFEGVITVLDNNKGFLDSENPVNVFKFLNMTDLYASWTYANIDRLVTDNGDPHDWCEGETDPYDNTALSIDVKRLFQPGVTYKRFFTFRVPQKLLDDICEPHSLSRHTDVPPSIGIPRGLIAPSLLLANRESQIRDMAFIDTCISYSVDARVIGKSSDYNYETHDSRDRYIIAKEATCPIRVIPTTNLEYECNPKAMIQEAGLYYKAFVDSIVSKIEYGNDLTNASTNPRTLNLQALTPVGSRDSNHKLRQLYDVADMSIKHNLKKNRKQFADDIYQFTTSFKKKSLTGSVKVLGIVSLSTPKEHYSISYVPPIKFREPGKKYNTTISVPIELSYFVEGSNTSKVVFPEIKSLQSELVVFSVRSKKHCFPFEFTHEMCFKDENIDSSKKNEPDNFDSIIVKPFQGYINEIQNLIKNVSNEVLRFETQMYKDIRSVSASSTKYINLSIPDFELHSKSSKSSGNHASVKTIPWESERIEQEDHLLYSKKFDVTLDLNSCHLKGPDNKHNRGFDYLTLVPSFQTCLMARMYYIKIVIKMVSGDSLVVHVPLTVDNY</sequence>
<dbReference type="Proteomes" id="UP000002258">
    <property type="component" value="Chromosome 6"/>
</dbReference>
<feature type="domain" description="Bul1 C-terminal" evidence="2">
    <location>
        <begin position="516"/>
        <end position="740"/>
    </location>
</feature>
<evidence type="ECO:0000313" key="3">
    <source>
        <dbReference type="EMBL" id="ABN67740.2"/>
    </source>
</evidence>
<proteinExistence type="predicted"/>
<reference evidence="3 4" key="1">
    <citation type="journal article" date="2007" name="Nat. Biotechnol.">
        <title>Genome sequence of the lignocellulose-bioconverting and xylose-fermenting yeast Pichia stipitis.</title>
        <authorList>
            <person name="Jeffries T.W."/>
            <person name="Grigoriev I.V."/>
            <person name="Grimwood J."/>
            <person name="Laplaza J.M."/>
            <person name="Aerts A."/>
            <person name="Salamov A."/>
            <person name="Schmutz J."/>
            <person name="Lindquist E."/>
            <person name="Dehal P."/>
            <person name="Shapiro H."/>
            <person name="Jin Y.S."/>
            <person name="Passoth V."/>
            <person name="Richardson P.M."/>
        </authorList>
    </citation>
    <scope>NUCLEOTIDE SEQUENCE [LARGE SCALE GENOMIC DNA]</scope>
    <source>
        <strain evidence="4">ATCC 58785 / CBS 6054 / NBRC 10063 / NRRL Y-11545</strain>
    </source>
</reference>
<dbReference type="RefSeq" id="XP_001385769.2">
    <property type="nucleotide sequence ID" value="XM_001385732.1"/>
</dbReference>
<dbReference type="KEGG" id="pic:PICST_61563"/>
<dbReference type="STRING" id="322104.A3LX54"/>
<dbReference type="HOGENOM" id="CLU_022027_0_0_1"/>
<dbReference type="InterPro" id="IPR007519">
    <property type="entry name" value="Bul1_N"/>
</dbReference>
<dbReference type="eggNOG" id="ENOG502QSAC">
    <property type="taxonomic scope" value="Eukaryota"/>
</dbReference>
<evidence type="ECO:0000259" key="1">
    <source>
        <dbReference type="Pfam" id="PF04425"/>
    </source>
</evidence>
<dbReference type="Pfam" id="PF04426">
    <property type="entry name" value="Bul1_C"/>
    <property type="match status" value="1"/>
</dbReference>